<dbReference type="Proteomes" id="UP001150924">
    <property type="component" value="Unassembled WGS sequence"/>
</dbReference>
<dbReference type="RefSeq" id="WP_267776047.1">
    <property type="nucleotide sequence ID" value="NZ_JAPNKE010000002.1"/>
</dbReference>
<feature type="region of interest" description="Disordered" evidence="1">
    <location>
        <begin position="195"/>
        <end position="245"/>
    </location>
</feature>
<dbReference type="AlphaFoldDB" id="A0A9X3J1A8"/>
<gene>
    <name evidence="2" type="ORF">OV079_45040</name>
</gene>
<feature type="compositionally biased region" description="Low complexity" evidence="1">
    <location>
        <begin position="229"/>
        <end position="244"/>
    </location>
</feature>
<reference evidence="2" key="1">
    <citation type="submission" date="2022-11" db="EMBL/GenBank/DDBJ databases">
        <title>Minimal conservation of predation-associated metabolite biosynthetic gene clusters underscores biosynthetic potential of Myxococcota including descriptions for ten novel species: Archangium lansinium sp. nov., Myxococcus landrumus sp. nov., Nannocystis bai.</title>
        <authorList>
            <person name="Ahearne A."/>
            <person name="Stevens C."/>
            <person name="Phillips K."/>
        </authorList>
    </citation>
    <scope>NUCLEOTIDE SEQUENCE</scope>
    <source>
        <strain evidence="2">Na p29</strain>
    </source>
</reference>
<organism evidence="2 3">
    <name type="scientific">Nannocystis pusilla</name>
    <dbReference type="NCBI Taxonomy" id="889268"/>
    <lineage>
        <taxon>Bacteria</taxon>
        <taxon>Pseudomonadati</taxon>
        <taxon>Myxococcota</taxon>
        <taxon>Polyangia</taxon>
        <taxon>Nannocystales</taxon>
        <taxon>Nannocystaceae</taxon>
        <taxon>Nannocystis</taxon>
    </lineage>
</organism>
<sequence>MRFAADQSACEANLRLSLDAYAAALQADFAACVNAVVDDDWTMSLGTAPCLGEGCLQDAVLHISCSVDPVEFGVTGESPQPCYEAPHQPPPFFESTCDIGEGEVTITSGIETWSTSITSGSTSYRNFFCEDSGCSVVLDGLALSVDDFAVGDYVLHHVEVSLHTPAIGYMDGQVVTFPAGAIRIDIAAGTRWEGAGTPPFGYDPRSPTRPATRNPPRPQSPTAGSSSIRWSSDTTDTVSRSSWSPRLVIRRCHSPGFGLDTPTTSRQSVG</sequence>
<evidence type="ECO:0000256" key="1">
    <source>
        <dbReference type="SAM" id="MobiDB-lite"/>
    </source>
</evidence>
<evidence type="ECO:0000313" key="2">
    <source>
        <dbReference type="EMBL" id="MCY1012582.1"/>
    </source>
</evidence>
<proteinExistence type="predicted"/>
<dbReference type="EMBL" id="JAPNKE010000002">
    <property type="protein sequence ID" value="MCY1012582.1"/>
    <property type="molecule type" value="Genomic_DNA"/>
</dbReference>
<evidence type="ECO:0000313" key="3">
    <source>
        <dbReference type="Proteomes" id="UP001150924"/>
    </source>
</evidence>
<keyword evidence="3" id="KW-1185">Reference proteome</keyword>
<name>A0A9X3J1A8_9BACT</name>
<protein>
    <submittedName>
        <fullName evidence="2">Uncharacterized protein</fullName>
    </submittedName>
</protein>
<accession>A0A9X3J1A8</accession>
<comment type="caution">
    <text evidence="2">The sequence shown here is derived from an EMBL/GenBank/DDBJ whole genome shotgun (WGS) entry which is preliminary data.</text>
</comment>